<comment type="caution">
    <text evidence="8">Lacks conserved residue(s) required for the propagation of feature annotation.</text>
</comment>
<keyword evidence="6 8" id="KW-1133">Transmembrane helix</keyword>
<dbReference type="InterPro" id="IPR005599">
    <property type="entry name" value="GPI_mannosylTrfase"/>
</dbReference>
<organism evidence="10 11">
    <name type="scientific">Panicum miliaceum</name>
    <name type="common">Proso millet</name>
    <name type="synonym">Broomcorn millet</name>
    <dbReference type="NCBI Taxonomy" id="4540"/>
    <lineage>
        <taxon>Eukaryota</taxon>
        <taxon>Viridiplantae</taxon>
        <taxon>Streptophyta</taxon>
        <taxon>Embryophyta</taxon>
        <taxon>Tracheophyta</taxon>
        <taxon>Spermatophyta</taxon>
        <taxon>Magnoliopsida</taxon>
        <taxon>Liliopsida</taxon>
        <taxon>Poales</taxon>
        <taxon>Poaceae</taxon>
        <taxon>PACMAD clade</taxon>
        <taxon>Panicoideae</taxon>
        <taxon>Panicodae</taxon>
        <taxon>Paniceae</taxon>
        <taxon>Panicinae</taxon>
        <taxon>Panicum</taxon>
        <taxon>Panicum sect. Panicum</taxon>
    </lineage>
</organism>
<keyword evidence="3" id="KW-0808">Transferase</keyword>
<comment type="similarity">
    <text evidence="8">Belongs to the glycosyltransferase 22 family.</text>
</comment>
<name>A0A3L6T8D4_PANMI</name>
<feature type="transmembrane region" description="Helical" evidence="8">
    <location>
        <begin position="93"/>
        <end position="109"/>
    </location>
</feature>
<keyword evidence="5 8" id="KW-0256">Endoplasmic reticulum</keyword>
<feature type="transmembrane region" description="Helical" evidence="8">
    <location>
        <begin position="115"/>
        <end position="136"/>
    </location>
</feature>
<evidence type="ECO:0000256" key="4">
    <source>
        <dbReference type="ARBA" id="ARBA00022692"/>
    </source>
</evidence>
<dbReference type="PANTHER" id="PTHR22760">
    <property type="entry name" value="GLYCOSYLTRANSFERASE"/>
    <property type="match status" value="1"/>
</dbReference>
<keyword evidence="7 8" id="KW-0472">Membrane</keyword>
<gene>
    <name evidence="10" type="ORF">C2845_PM03G00060</name>
</gene>
<feature type="transmembrane region" description="Helical" evidence="8">
    <location>
        <begin position="156"/>
        <end position="178"/>
    </location>
</feature>
<evidence type="ECO:0000256" key="9">
    <source>
        <dbReference type="SAM" id="MobiDB-lite"/>
    </source>
</evidence>
<dbReference type="OrthoDB" id="416834at2759"/>
<dbReference type="GO" id="GO:0006506">
    <property type="term" value="P:GPI anchor biosynthetic process"/>
    <property type="evidence" value="ECO:0007669"/>
    <property type="project" value="TreeGrafter"/>
</dbReference>
<proteinExistence type="inferred from homology"/>
<keyword evidence="2 8" id="KW-0328">Glycosyltransferase</keyword>
<feature type="region of interest" description="Disordered" evidence="9">
    <location>
        <begin position="1"/>
        <end position="30"/>
    </location>
</feature>
<evidence type="ECO:0000256" key="6">
    <source>
        <dbReference type="ARBA" id="ARBA00022989"/>
    </source>
</evidence>
<dbReference type="Pfam" id="PF03901">
    <property type="entry name" value="Glyco_transf_22"/>
    <property type="match status" value="2"/>
</dbReference>
<dbReference type="GO" id="GO:0000026">
    <property type="term" value="F:alpha-1,2-mannosyltransferase activity"/>
    <property type="evidence" value="ECO:0007669"/>
    <property type="project" value="TreeGrafter"/>
</dbReference>
<reference evidence="11" key="1">
    <citation type="journal article" date="2019" name="Nat. Commun.">
        <title>The genome of broomcorn millet.</title>
        <authorList>
            <person name="Zou C."/>
            <person name="Miki D."/>
            <person name="Li D."/>
            <person name="Tang Q."/>
            <person name="Xiao L."/>
            <person name="Rajput S."/>
            <person name="Deng P."/>
            <person name="Jia W."/>
            <person name="Huang R."/>
            <person name="Zhang M."/>
            <person name="Sun Y."/>
            <person name="Hu J."/>
            <person name="Fu X."/>
            <person name="Schnable P.S."/>
            <person name="Li F."/>
            <person name="Zhang H."/>
            <person name="Feng B."/>
            <person name="Zhu X."/>
            <person name="Liu R."/>
            <person name="Schnable J.C."/>
            <person name="Zhu J.-K."/>
            <person name="Zhang H."/>
        </authorList>
    </citation>
    <scope>NUCLEOTIDE SEQUENCE [LARGE SCALE GENOMIC DNA]</scope>
</reference>
<keyword evidence="11" id="KW-1185">Reference proteome</keyword>
<sequence>MNQRRRSRAAGSPPGDAGSPPSPEKAGRTRPWAALESDRGVLALALAFRAANALLVRTYFNPDEHWQCLEVAHRIAFGYGHLTWEWKRGLRSYLHPLIFAALYKILALLHLDTPWFMVIAPRLLQAVFAAFGDLYVYKLSKSIFNVQMKSKCHFVFLEAIPVGAIVLAVTTLLDWWMYGHQVIVPLNFLKFNLFSSGGDYYGTHVFHWYFTQGFPSMIWTFLPFAIFGIVKSREWRISGLIAWVLGVYSILGHKEFSALSDNKGTLDESDRFLTSPSDFVDEVFGNLSSFSHIVLFESEERHILNLLLRNSFLEVRRFFHSHFKVDRDVQSSVVVYSQRDVL</sequence>
<dbReference type="STRING" id="4540.A0A3L6T8D4"/>
<dbReference type="PANTHER" id="PTHR22760:SF4">
    <property type="entry name" value="GPI MANNOSYLTRANSFERASE 3"/>
    <property type="match status" value="1"/>
</dbReference>
<keyword evidence="4 8" id="KW-0812">Transmembrane</keyword>
<feature type="compositionally biased region" description="Low complexity" evidence="9">
    <location>
        <begin position="9"/>
        <end position="19"/>
    </location>
</feature>
<feature type="transmembrane region" description="Helical" evidence="8">
    <location>
        <begin position="206"/>
        <end position="230"/>
    </location>
</feature>
<comment type="caution">
    <text evidence="10">The sequence shown here is derived from an EMBL/GenBank/DDBJ whole genome shotgun (WGS) entry which is preliminary data.</text>
</comment>
<protein>
    <recommendedName>
        <fullName evidence="8">Mannosyltransferase</fullName>
        <ecNumber evidence="8">2.4.1.-</ecNumber>
    </recommendedName>
</protein>
<evidence type="ECO:0000256" key="8">
    <source>
        <dbReference type="RuleBase" id="RU363075"/>
    </source>
</evidence>
<dbReference type="EC" id="2.4.1.-" evidence="8"/>
<evidence type="ECO:0000313" key="10">
    <source>
        <dbReference type="EMBL" id="RLN33450.1"/>
    </source>
</evidence>
<evidence type="ECO:0000256" key="5">
    <source>
        <dbReference type="ARBA" id="ARBA00022824"/>
    </source>
</evidence>
<dbReference type="EMBL" id="PQIB02000002">
    <property type="protein sequence ID" value="RLN33450.1"/>
    <property type="molecule type" value="Genomic_DNA"/>
</dbReference>
<accession>A0A3L6T8D4</accession>
<evidence type="ECO:0000256" key="3">
    <source>
        <dbReference type="ARBA" id="ARBA00022679"/>
    </source>
</evidence>
<dbReference type="Proteomes" id="UP000275267">
    <property type="component" value="Unassembled WGS sequence"/>
</dbReference>
<comment type="subcellular location">
    <subcellularLocation>
        <location evidence="1 8">Endoplasmic reticulum membrane</location>
        <topology evidence="1 8">Multi-pass membrane protein</topology>
    </subcellularLocation>
</comment>
<evidence type="ECO:0000256" key="2">
    <source>
        <dbReference type="ARBA" id="ARBA00022676"/>
    </source>
</evidence>
<evidence type="ECO:0000256" key="7">
    <source>
        <dbReference type="ARBA" id="ARBA00023136"/>
    </source>
</evidence>
<dbReference type="GO" id="GO:0005789">
    <property type="term" value="C:endoplasmic reticulum membrane"/>
    <property type="evidence" value="ECO:0007669"/>
    <property type="project" value="UniProtKB-SubCell"/>
</dbReference>
<evidence type="ECO:0000256" key="1">
    <source>
        <dbReference type="ARBA" id="ARBA00004477"/>
    </source>
</evidence>
<dbReference type="AlphaFoldDB" id="A0A3L6T8D4"/>
<evidence type="ECO:0000313" key="11">
    <source>
        <dbReference type="Proteomes" id="UP000275267"/>
    </source>
</evidence>